<comment type="subcellular location">
    <subcellularLocation>
        <location evidence="10">Cytoplasm</location>
    </subcellularLocation>
</comment>
<feature type="active site" evidence="10 11">
    <location>
        <position position="181"/>
    </location>
</feature>
<keyword evidence="5 10" id="KW-0315">Glutamine amidotransferase</keyword>
<comment type="function">
    <text evidence="10">IGPS catalyzes the conversion of PRFAR and glutamine to IGP, AICAR and glutamate. The HisH subunit catalyzes the hydrolysis of glutamine to glutamate and ammonia as part of the synthesis of IGP and AICAR. The resulting ammonia molecule is channeled to the active site of HisF.</text>
</comment>
<dbReference type="PATRIC" id="fig|1423733.4.peg.2848"/>
<dbReference type="AlphaFoldDB" id="A0A0R2BF18"/>
<dbReference type="NCBIfam" id="TIGR01855">
    <property type="entry name" value="IMP_synth_hisH"/>
    <property type="match status" value="1"/>
</dbReference>
<keyword evidence="4 10" id="KW-0378">Hydrolase</keyword>
<dbReference type="PANTHER" id="PTHR42701:SF1">
    <property type="entry name" value="IMIDAZOLE GLYCEROL PHOSPHATE SYNTHASE SUBUNIT HISH"/>
    <property type="match status" value="1"/>
</dbReference>
<dbReference type="CDD" id="cd01748">
    <property type="entry name" value="GATase1_IGP_Synthase"/>
    <property type="match status" value="1"/>
</dbReference>
<evidence type="ECO:0000256" key="6">
    <source>
        <dbReference type="ARBA" id="ARBA00023102"/>
    </source>
</evidence>
<organism evidence="13 14">
    <name type="scientific">Secundilactobacillus collinoides DSM 20515 = JCM 1123</name>
    <dbReference type="NCBI Taxonomy" id="1423733"/>
    <lineage>
        <taxon>Bacteria</taxon>
        <taxon>Bacillati</taxon>
        <taxon>Bacillota</taxon>
        <taxon>Bacilli</taxon>
        <taxon>Lactobacillales</taxon>
        <taxon>Lactobacillaceae</taxon>
        <taxon>Secundilactobacillus</taxon>
    </lineage>
</organism>
<keyword evidence="10" id="KW-0963">Cytoplasm</keyword>
<dbReference type="EC" id="4.3.2.10" evidence="10"/>
<dbReference type="GO" id="GO:0000105">
    <property type="term" value="P:L-histidine biosynthetic process"/>
    <property type="evidence" value="ECO:0007669"/>
    <property type="project" value="UniProtKB-UniRule"/>
</dbReference>
<evidence type="ECO:0000256" key="2">
    <source>
        <dbReference type="ARBA" id="ARBA00011152"/>
    </source>
</evidence>
<dbReference type="PANTHER" id="PTHR42701">
    <property type="entry name" value="IMIDAZOLE GLYCEROL PHOSPHATE SYNTHASE SUBUNIT HISH"/>
    <property type="match status" value="1"/>
</dbReference>
<comment type="catalytic activity">
    <reaction evidence="9 10">
        <text>L-glutamine + H2O = L-glutamate + NH4(+)</text>
        <dbReference type="Rhea" id="RHEA:15889"/>
        <dbReference type="ChEBI" id="CHEBI:15377"/>
        <dbReference type="ChEBI" id="CHEBI:28938"/>
        <dbReference type="ChEBI" id="CHEBI:29985"/>
        <dbReference type="ChEBI" id="CHEBI:58359"/>
        <dbReference type="EC" id="3.5.1.2"/>
    </reaction>
</comment>
<keyword evidence="6 10" id="KW-0368">Histidine biosynthesis</keyword>
<comment type="subunit">
    <text evidence="2 10">Heterodimer of HisH and HisF.</text>
</comment>
<sequence>MIVIIDYDTGNTRNVKKALDYLNIENTLSADPAVINQADGVVLPGVGAFGKAMDALRERQLVDVIQQVAAKGTPMLGICLGMQLLFDRGFEFGENAGLGLIPGDVIAIPEDLGVKVPHMGWNLNTVTQNDPVAAGFDQESTYFVHSFYVKTAPENILATCDYGVKLPSIVRRDNVIGMQFHPEKSGQIGLNGLRAFKEVIENANYSSN</sequence>
<feature type="domain" description="Glutamine amidotransferase" evidence="12">
    <location>
        <begin position="3"/>
        <end position="186"/>
    </location>
</feature>
<evidence type="ECO:0000256" key="7">
    <source>
        <dbReference type="ARBA" id="ARBA00023239"/>
    </source>
</evidence>
<keyword evidence="7 10" id="KW-0456">Lyase</keyword>
<dbReference type="PROSITE" id="PS51273">
    <property type="entry name" value="GATASE_TYPE_1"/>
    <property type="match status" value="1"/>
</dbReference>
<feature type="active site" evidence="10 11">
    <location>
        <position position="183"/>
    </location>
</feature>
<evidence type="ECO:0000313" key="14">
    <source>
        <dbReference type="Proteomes" id="UP000051845"/>
    </source>
</evidence>
<evidence type="ECO:0000256" key="11">
    <source>
        <dbReference type="PIRSR" id="PIRSR000495-1"/>
    </source>
</evidence>
<dbReference type="RefSeq" id="WP_054761609.1">
    <property type="nucleotide sequence ID" value="NZ_AYYR01000065.1"/>
</dbReference>
<name>A0A0R2BF18_SECCO</name>
<evidence type="ECO:0000256" key="8">
    <source>
        <dbReference type="ARBA" id="ARBA00047838"/>
    </source>
</evidence>
<dbReference type="GO" id="GO:0000107">
    <property type="term" value="F:imidazoleglycerol-phosphate synthase activity"/>
    <property type="evidence" value="ECO:0007669"/>
    <property type="project" value="UniProtKB-UniRule"/>
</dbReference>
<dbReference type="PROSITE" id="PS51274">
    <property type="entry name" value="GATASE_COBBQ"/>
    <property type="match status" value="1"/>
</dbReference>
<dbReference type="HAMAP" id="MF_00278">
    <property type="entry name" value="HisH"/>
    <property type="match status" value="1"/>
</dbReference>
<feature type="active site" description="Nucleophile" evidence="10 11">
    <location>
        <position position="79"/>
    </location>
</feature>
<reference evidence="13 14" key="1">
    <citation type="journal article" date="2015" name="Genome Announc.">
        <title>Expanding the biotechnology potential of lactobacilli through comparative genomics of 213 strains and associated genera.</title>
        <authorList>
            <person name="Sun Z."/>
            <person name="Harris H.M."/>
            <person name="McCann A."/>
            <person name="Guo C."/>
            <person name="Argimon S."/>
            <person name="Zhang W."/>
            <person name="Yang X."/>
            <person name="Jeffery I.B."/>
            <person name="Cooney J.C."/>
            <person name="Kagawa T.F."/>
            <person name="Liu W."/>
            <person name="Song Y."/>
            <person name="Salvetti E."/>
            <person name="Wrobel A."/>
            <person name="Rasinkangas P."/>
            <person name="Parkhill J."/>
            <person name="Rea M.C."/>
            <person name="O'Sullivan O."/>
            <person name="Ritari J."/>
            <person name="Douillard F.P."/>
            <person name="Paul Ross R."/>
            <person name="Yang R."/>
            <person name="Briner A.E."/>
            <person name="Felis G.E."/>
            <person name="de Vos W.M."/>
            <person name="Barrangou R."/>
            <person name="Klaenhammer T.R."/>
            <person name="Caufield P.W."/>
            <person name="Cui Y."/>
            <person name="Zhang H."/>
            <person name="O'Toole P.W."/>
        </authorList>
    </citation>
    <scope>NUCLEOTIDE SEQUENCE [LARGE SCALE GENOMIC DNA]</scope>
    <source>
        <strain evidence="13 14">DSM 20515</strain>
    </source>
</reference>
<dbReference type="GO" id="GO:0005737">
    <property type="term" value="C:cytoplasm"/>
    <property type="evidence" value="ECO:0007669"/>
    <property type="project" value="UniProtKB-SubCell"/>
</dbReference>
<dbReference type="Gene3D" id="3.40.50.880">
    <property type="match status" value="1"/>
</dbReference>
<evidence type="ECO:0000256" key="9">
    <source>
        <dbReference type="ARBA" id="ARBA00049534"/>
    </source>
</evidence>
<proteinExistence type="inferred from homology"/>
<dbReference type="Proteomes" id="UP000051845">
    <property type="component" value="Unassembled WGS sequence"/>
</dbReference>
<dbReference type="GO" id="GO:0004359">
    <property type="term" value="F:glutaminase activity"/>
    <property type="evidence" value="ECO:0007669"/>
    <property type="project" value="UniProtKB-EC"/>
</dbReference>
<dbReference type="InterPro" id="IPR010139">
    <property type="entry name" value="Imidazole-glycPsynth_HisH"/>
</dbReference>
<dbReference type="STRING" id="33960.TY91_00370"/>
<dbReference type="SUPFAM" id="SSF52317">
    <property type="entry name" value="Class I glutamine amidotransferase-like"/>
    <property type="match status" value="1"/>
</dbReference>
<comment type="caution">
    <text evidence="13">The sequence shown here is derived from an EMBL/GenBank/DDBJ whole genome shotgun (WGS) entry which is preliminary data.</text>
</comment>
<evidence type="ECO:0000256" key="10">
    <source>
        <dbReference type="HAMAP-Rule" id="MF_00278"/>
    </source>
</evidence>
<dbReference type="UniPathway" id="UPA00031">
    <property type="reaction ID" value="UER00010"/>
</dbReference>
<comment type="pathway">
    <text evidence="1 10">Amino-acid biosynthesis; L-histidine biosynthesis; L-histidine from 5-phospho-alpha-D-ribose 1-diphosphate: step 5/9.</text>
</comment>
<dbReference type="PIRSF" id="PIRSF000495">
    <property type="entry name" value="Amidotransf_hisH"/>
    <property type="match status" value="1"/>
</dbReference>
<dbReference type="GO" id="GO:0016829">
    <property type="term" value="F:lyase activity"/>
    <property type="evidence" value="ECO:0007669"/>
    <property type="project" value="UniProtKB-KW"/>
</dbReference>
<evidence type="ECO:0000256" key="5">
    <source>
        <dbReference type="ARBA" id="ARBA00022962"/>
    </source>
</evidence>
<evidence type="ECO:0000259" key="12">
    <source>
        <dbReference type="Pfam" id="PF00117"/>
    </source>
</evidence>
<evidence type="ECO:0000256" key="1">
    <source>
        <dbReference type="ARBA" id="ARBA00005091"/>
    </source>
</evidence>
<keyword evidence="3 10" id="KW-0028">Amino-acid biosynthesis</keyword>
<evidence type="ECO:0000256" key="3">
    <source>
        <dbReference type="ARBA" id="ARBA00022605"/>
    </source>
</evidence>
<dbReference type="InterPro" id="IPR017926">
    <property type="entry name" value="GATASE"/>
</dbReference>
<dbReference type="InterPro" id="IPR029062">
    <property type="entry name" value="Class_I_gatase-like"/>
</dbReference>
<accession>A0A0R2BF18</accession>
<dbReference type="Pfam" id="PF00117">
    <property type="entry name" value="GATase"/>
    <property type="match status" value="1"/>
</dbReference>
<evidence type="ECO:0000313" key="13">
    <source>
        <dbReference type="EMBL" id="KRM74985.1"/>
    </source>
</evidence>
<gene>
    <name evidence="10" type="primary">hisH</name>
    <name evidence="13" type="ORF">FC82_GL002726</name>
</gene>
<evidence type="ECO:0000256" key="4">
    <source>
        <dbReference type="ARBA" id="ARBA00022801"/>
    </source>
</evidence>
<comment type="catalytic activity">
    <reaction evidence="8 10">
        <text>5-[(5-phospho-1-deoxy-D-ribulos-1-ylimino)methylamino]-1-(5-phospho-beta-D-ribosyl)imidazole-4-carboxamide + L-glutamine = D-erythro-1-(imidazol-4-yl)glycerol 3-phosphate + 5-amino-1-(5-phospho-beta-D-ribosyl)imidazole-4-carboxamide + L-glutamate + H(+)</text>
        <dbReference type="Rhea" id="RHEA:24793"/>
        <dbReference type="ChEBI" id="CHEBI:15378"/>
        <dbReference type="ChEBI" id="CHEBI:29985"/>
        <dbReference type="ChEBI" id="CHEBI:58278"/>
        <dbReference type="ChEBI" id="CHEBI:58359"/>
        <dbReference type="ChEBI" id="CHEBI:58475"/>
        <dbReference type="ChEBI" id="CHEBI:58525"/>
        <dbReference type="EC" id="4.3.2.10"/>
    </reaction>
</comment>
<protein>
    <recommendedName>
        <fullName evidence="10">Imidazole glycerol phosphate synthase subunit HisH</fullName>
        <ecNumber evidence="10">4.3.2.10</ecNumber>
    </recommendedName>
    <alternativeName>
        <fullName evidence="10">IGP synthase glutaminase subunit</fullName>
        <ecNumber evidence="10">3.5.1.2</ecNumber>
    </alternativeName>
    <alternativeName>
        <fullName evidence="10">IGP synthase subunit HisH</fullName>
    </alternativeName>
    <alternativeName>
        <fullName evidence="10">ImGP synthase subunit HisH</fullName>
        <shortName evidence="10">IGPS subunit HisH</shortName>
    </alternativeName>
</protein>
<dbReference type="EC" id="3.5.1.2" evidence="10"/>
<dbReference type="EMBL" id="AYYR01000065">
    <property type="protein sequence ID" value="KRM74985.1"/>
    <property type="molecule type" value="Genomic_DNA"/>
</dbReference>